<evidence type="ECO:0000256" key="2">
    <source>
        <dbReference type="ARBA" id="ARBA00004393"/>
    </source>
</evidence>
<evidence type="ECO:0000256" key="5">
    <source>
        <dbReference type="ARBA" id="ARBA00022703"/>
    </source>
</evidence>
<evidence type="ECO:0000256" key="11">
    <source>
        <dbReference type="ARBA" id="ARBA00040403"/>
    </source>
</evidence>
<dbReference type="SUPFAM" id="SSF53474">
    <property type="entry name" value="alpha/beta-Hydrolases"/>
    <property type="match status" value="1"/>
</dbReference>
<evidence type="ECO:0000256" key="4">
    <source>
        <dbReference type="ARBA" id="ARBA00022692"/>
    </source>
</evidence>
<dbReference type="GO" id="GO:0006508">
    <property type="term" value="P:proteolysis"/>
    <property type="evidence" value="ECO:0007669"/>
    <property type="project" value="InterPro"/>
</dbReference>
<accession>A0A815GHH1</accession>
<dbReference type="PANTHER" id="PTHR11802:SF190">
    <property type="entry name" value="PHEROMONE-PROCESSING CARBOXYPEPTIDASE KEX1"/>
    <property type="match status" value="1"/>
</dbReference>
<dbReference type="InterPro" id="IPR001563">
    <property type="entry name" value="Peptidase_S10"/>
</dbReference>
<dbReference type="Pfam" id="PF00450">
    <property type="entry name" value="Peptidase_S10"/>
    <property type="match status" value="1"/>
</dbReference>
<evidence type="ECO:0000256" key="12">
    <source>
        <dbReference type="ARBA" id="ARBA00040628"/>
    </source>
</evidence>
<protein>
    <recommendedName>
        <fullName evidence="12">Pheromone-processing carboxypeptidase KEX1</fullName>
        <ecNumber evidence="10">3.4.16.6</ecNumber>
    </recommendedName>
    <alternativeName>
        <fullName evidence="13">Carboxypeptidase D</fullName>
    </alternativeName>
    <alternativeName>
        <fullName evidence="11">Pheromone-processing carboxypeptidase kex1</fullName>
    </alternativeName>
</protein>
<evidence type="ECO:0000256" key="8">
    <source>
        <dbReference type="ARBA" id="ARBA00023034"/>
    </source>
</evidence>
<dbReference type="GO" id="GO:0005802">
    <property type="term" value="C:trans-Golgi network"/>
    <property type="evidence" value="ECO:0007669"/>
    <property type="project" value="TreeGrafter"/>
</dbReference>
<dbReference type="GO" id="GO:0006915">
    <property type="term" value="P:apoptotic process"/>
    <property type="evidence" value="ECO:0007669"/>
    <property type="project" value="UniProtKB-KW"/>
</dbReference>
<keyword evidence="7 14" id="KW-1133">Transmembrane helix</keyword>
<dbReference type="PRINTS" id="PR00724">
    <property type="entry name" value="CRBOXYPTASEC"/>
</dbReference>
<feature type="transmembrane region" description="Helical" evidence="14">
    <location>
        <begin position="431"/>
        <end position="453"/>
    </location>
</feature>
<evidence type="ECO:0000313" key="16">
    <source>
        <dbReference type="Proteomes" id="UP000663852"/>
    </source>
</evidence>
<dbReference type="OrthoDB" id="443318at2759"/>
<comment type="catalytic activity">
    <reaction evidence="1">
        <text>Preferential release of a C-terminal arginine or lysine residue.</text>
        <dbReference type="EC" id="3.4.16.6"/>
    </reaction>
</comment>
<dbReference type="AlphaFoldDB" id="A0A815GHH1"/>
<keyword evidence="5" id="KW-0053">Apoptosis</keyword>
<evidence type="ECO:0000313" key="15">
    <source>
        <dbReference type="EMBL" id="CAF1340000.1"/>
    </source>
</evidence>
<dbReference type="Gene3D" id="3.40.50.1820">
    <property type="entry name" value="alpha/beta hydrolase"/>
    <property type="match status" value="1"/>
</dbReference>
<comment type="similarity">
    <text evidence="3">Belongs to the peptidase S10 family.</text>
</comment>
<keyword evidence="8" id="KW-0333">Golgi apparatus</keyword>
<keyword evidence="9 14" id="KW-0472">Membrane</keyword>
<dbReference type="GO" id="GO:0004185">
    <property type="term" value="F:serine-type carboxypeptidase activity"/>
    <property type="evidence" value="ECO:0007669"/>
    <property type="project" value="UniProtKB-EC"/>
</dbReference>
<evidence type="ECO:0000256" key="10">
    <source>
        <dbReference type="ARBA" id="ARBA00038895"/>
    </source>
</evidence>
<evidence type="ECO:0000256" key="14">
    <source>
        <dbReference type="SAM" id="Phobius"/>
    </source>
</evidence>
<evidence type="ECO:0000256" key="7">
    <source>
        <dbReference type="ARBA" id="ARBA00022989"/>
    </source>
</evidence>
<sequence length="499" mass="56956">MHAGYLPVNSQNDGSLFFWHFPKKFISDKSRTVIWLNGGPGQSSLIGAWTEIGPFRFINKDTMVVNNGSWHFYANLLFIDQPIGTGFSYAENNRFVKELDVMAEHFVGFLERYIEIFPKLLEDDIYLAGESFAGQYIPYIAKAILEKRSPLKLHGLIIGSGWIDPVSLYDSYLPYAIANNLLKNDSELYTNVTQIVKKCEQAVVNGVHVFTNECNSVLDQIMNNGIKNEYSSCINVYHIRQNASKPECGMKGPSEIKYVSAYLSRMDVMSSLHVNKKIRYWKDVTDPVYLAFQAANSRPSIEILPDLLRQMPILIYIGEYDFICNHFGTENMLNIMQWNGRVGFDLGSGLISPSNPWIVENESAGRIRYARNLTYILFYNAGHMVPSNQARRSQAMLHQFIQLNLTYPNNGTLDADYSKTNQKSYDSFKKMALVLTTMVVIAFISIGFTWFLLCKLRVHEIILSCQRLSLFRSKEQSVVYQRFRSLDDDSVAFDGDPST</sequence>
<evidence type="ECO:0000256" key="13">
    <source>
        <dbReference type="ARBA" id="ARBA00042717"/>
    </source>
</evidence>
<dbReference type="EMBL" id="CAJNOJ010000252">
    <property type="protein sequence ID" value="CAF1340000.1"/>
    <property type="molecule type" value="Genomic_DNA"/>
</dbReference>
<comment type="subcellular location">
    <subcellularLocation>
        <location evidence="2">Golgi apparatus</location>
        <location evidence="2">trans-Golgi network membrane</location>
        <topology evidence="2">Single-pass type I membrane protein</topology>
    </subcellularLocation>
</comment>
<keyword evidence="6" id="KW-0732">Signal</keyword>
<evidence type="ECO:0000256" key="1">
    <source>
        <dbReference type="ARBA" id="ARBA00001003"/>
    </source>
</evidence>
<reference evidence="15" key="1">
    <citation type="submission" date="2021-02" db="EMBL/GenBank/DDBJ databases">
        <authorList>
            <person name="Nowell W R."/>
        </authorList>
    </citation>
    <scope>NUCLEOTIDE SEQUENCE</scope>
</reference>
<evidence type="ECO:0000256" key="6">
    <source>
        <dbReference type="ARBA" id="ARBA00022729"/>
    </source>
</evidence>
<organism evidence="15 16">
    <name type="scientific">Adineta ricciae</name>
    <name type="common">Rotifer</name>
    <dbReference type="NCBI Taxonomy" id="249248"/>
    <lineage>
        <taxon>Eukaryota</taxon>
        <taxon>Metazoa</taxon>
        <taxon>Spiralia</taxon>
        <taxon>Gnathifera</taxon>
        <taxon>Rotifera</taxon>
        <taxon>Eurotatoria</taxon>
        <taxon>Bdelloidea</taxon>
        <taxon>Adinetida</taxon>
        <taxon>Adinetidae</taxon>
        <taxon>Adineta</taxon>
    </lineage>
</organism>
<keyword evidence="4 14" id="KW-0812">Transmembrane</keyword>
<gene>
    <name evidence="15" type="ORF">EDS130_LOCUS32680</name>
</gene>
<dbReference type="InterPro" id="IPR029058">
    <property type="entry name" value="AB_hydrolase_fold"/>
</dbReference>
<comment type="caution">
    <text evidence="15">The sequence shown here is derived from an EMBL/GenBank/DDBJ whole genome shotgun (WGS) entry which is preliminary data.</text>
</comment>
<name>A0A815GHH1_ADIRI</name>
<proteinExistence type="inferred from homology"/>
<dbReference type="Proteomes" id="UP000663852">
    <property type="component" value="Unassembled WGS sequence"/>
</dbReference>
<dbReference type="EC" id="3.4.16.6" evidence="10"/>
<evidence type="ECO:0000256" key="9">
    <source>
        <dbReference type="ARBA" id="ARBA00023136"/>
    </source>
</evidence>
<evidence type="ECO:0000256" key="3">
    <source>
        <dbReference type="ARBA" id="ARBA00009431"/>
    </source>
</evidence>
<dbReference type="PANTHER" id="PTHR11802">
    <property type="entry name" value="SERINE PROTEASE FAMILY S10 SERINE CARBOXYPEPTIDASE"/>
    <property type="match status" value="1"/>
</dbReference>